<evidence type="ECO:0000256" key="4">
    <source>
        <dbReference type="ARBA" id="ARBA00023136"/>
    </source>
</evidence>
<evidence type="ECO:0000313" key="6">
    <source>
        <dbReference type="EMBL" id="KAJ4831502.1"/>
    </source>
</evidence>
<keyword evidence="7" id="KW-1185">Reference proteome</keyword>
<protein>
    <submittedName>
        <fullName evidence="6">Glycosyltransferase bc10</fullName>
    </submittedName>
</protein>
<evidence type="ECO:0000313" key="7">
    <source>
        <dbReference type="Proteomes" id="UP001141552"/>
    </source>
</evidence>
<dbReference type="GO" id="GO:0016757">
    <property type="term" value="F:glycosyltransferase activity"/>
    <property type="evidence" value="ECO:0007669"/>
    <property type="project" value="UniProtKB-KW"/>
</dbReference>
<gene>
    <name evidence="6" type="primary">BC10</name>
    <name evidence="6" type="ORF">Tsubulata_004734</name>
</gene>
<comment type="subcellular location">
    <subcellularLocation>
        <location evidence="1">Membrane</location>
        <topology evidence="1">Single-pass type II membrane protein</topology>
    </subcellularLocation>
</comment>
<dbReference type="InterPro" id="IPR044174">
    <property type="entry name" value="BC10-like"/>
</dbReference>
<dbReference type="Proteomes" id="UP001141552">
    <property type="component" value="Unassembled WGS sequence"/>
</dbReference>
<evidence type="ECO:0000256" key="1">
    <source>
        <dbReference type="ARBA" id="ARBA00004606"/>
    </source>
</evidence>
<dbReference type="InterPro" id="IPR003406">
    <property type="entry name" value="Glyco_trans_14"/>
</dbReference>
<name>A0A9Q0FJE9_9ROSI</name>
<keyword evidence="4" id="KW-0472">Membrane</keyword>
<accession>A0A9Q0FJE9</accession>
<evidence type="ECO:0000256" key="5">
    <source>
        <dbReference type="ARBA" id="ARBA00023180"/>
    </source>
</evidence>
<dbReference type="GO" id="GO:0016020">
    <property type="term" value="C:membrane"/>
    <property type="evidence" value="ECO:0007669"/>
    <property type="project" value="UniProtKB-SubCell"/>
</dbReference>
<reference evidence="6" key="1">
    <citation type="submission" date="2022-02" db="EMBL/GenBank/DDBJ databases">
        <authorList>
            <person name="Henning P.M."/>
            <person name="McCubbin A.G."/>
            <person name="Shore J.S."/>
        </authorList>
    </citation>
    <scope>NUCLEOTIDE SEQUENCE</scope>
    <source>
        <strain evidence="6">F60SS</strain>
        <tissue evidence="6">Leaves</tissue>
    </source>
</reference>
<dbReference type="EMBL" id="JAKUCV010005351">
    <property type="protein sequence ID" value="KAJ4831502.1"/>
    <property type="molecule type" value="Genomic_DNA"/>
</dbReference>
<evidence type="ECO:0000256" key="3">
    <source>
        <dbReference type="ARBA" id="ARBA00022679"/>
    </source>
</evidence>
<keyword evidence="5" id="KW-0325">Glycoprotein</keyword>
<dbReference type="AlphaFoldDB" id="A0A9Q0FJE9"/>
<dbReference type="PANTHER" id="PTHR31042">
    <property type="entry name" value="CORE-2/I-BRANCHING BETA-1,6-N-ACETYLGLUCOSAMINYLTRANSFERASE FAMILY PROTEIN-RELATED"/>
    <property type="match status" value="1"/>
</dbReference>
<keyword evidence="2" id="KW-0328">Glycosyltransferase</keyword>
<evidence type="ECO:0000256" key="2">
    <source>
        <dbReference type="ARBA" id="ARBA00022676"/>
    </source>
</evidence>
<reference evidence="6" key="2">
    <citation type="journal article" date="2023" name="Plants (Basel)">
        <title>Annotation of the Turnera subulata (Passifloraceae) Draft Genome Reveals the S-Locus Evolved after the Divergence of Turneroideae from Passifloroideae in a Stepwise Manner.</title>
        <authorList>
            <person name="Henning P.M."/>
            <person name="Roalson E.H."/>
            <person name="Mir W."/>
            <person name="McCubbin A.G."/>
            <person name="Shore J.S."/>
        </authorList>
    </citation>
    <scope>NUCLEOTIDE SEQUENCE</scope>
    <source>
        <strain evidence="6">F60SS</strain>
    </source>
</reference>
<dbReference type="OrthoDB" id="191334at2759"/>
<dbReference type="Pfam" id="PF02485">
    <property type="entry name" value="Branch"/>
    <property type="match status" value="1"/>
</dbReference>
<keyword evidence="3" id="KW-0808">Transferase</keyword>
<sequence length="374" mass="43940">MKQRKATQQQQKSHYRWKRRVFVFLLLGFCFGSLVLTQSHYSQIKALSSLRSHFVQRPRIAFLFIARNRLPLDMVWDAFFKGEESRFSIFVHSRPGFLFNKANTRSGYFFNRQVNDSVQVEWGEASMIEAERILLRHALADPQNERFVFISDSCIPLYNFSYTYDYIMSTPTSFVDSFSDTKEGRYNPKMAPVIPVHNWRKGSQWVILTRKHAKVVVNDTTVFPMFQQHCKRKSLPEFWRDHPFPSNPALEHNCIPDEHYVQTLLAQEGLEAEITRRSLTHSSWDISSSKDPERRGWHPVTYKFSDATPSLIKSIQDIDNIYYETEYRREWCTSKGKPSRCFLFARKFTRPAAFRLLNMSVLGVSRKATNDPDS</sequence>
<comment type="caution">
    <text evidence="6">The sequence shown here is derived from an EMBL/GenBank/DDBJ whole genome shotgun (WGS) entry which is preliminary data.</text>
</comment>
<organism evidence="6 7">
    <name type="scientific">Turnera subulata</name>
    <dbReference type="NCBI Taxonomy" id="218843"/>
    <lineage>
        <taxon>Eukaryota</taxon>
        <taxon>Viridiplantae</taxon>
        <taxon>Streptophyta</taxon>
        <taxon>Embryophyta</taxon>
        <taxon>Tracheophyta</taxon>
        <taxon>Spermatophyta</taxon>
        <taxon>Magnoliopsida</taxon>
        <taxon>eudicotyledons</taxon>
        <taxon>Gunneridae</taxon>
        <taxon>Pentapetalae</taxon>
        <taxon>rosids</taxon>
        <taxon>fabids</taxon>
        <taxon>Malpighiales</taxon>
        <taxon>Passifloraceae</taxon>
        <taxon>Turnera</taxon>
    </lineage>
</organism>
<dbReference type="PANTHER" id="PTHR31042:SF2">
    <property type="entry name" value="GLYCOSYLTRANSFERASE BC10"/>
    <property type="match status" value="1"/>
</dbReference>
<proteinExistence type="predicted"/>